<dbReference type="SUPFAM" id="SSF54001">
    <property type="entry name" value="Cysteine proteinases"/>
    <property type="match status" value="1"/>
</dbReference>
<keyword evidence="3" id="KW-1185">Reference proteome</keyword>
<reference evidence="2 3" key="1">
    <citation type="journal article" date="2010" name="J. Bacteriol.">
        <title>Genome sequence of Lentisphaera araneosa HTCC2155T, the type species of the order Lentisphaerales in the phylum Lentisphaerae.</title>
        <authorList>
            <person name="Thrash J.C."/>
            <person name="Cho J.C."/>
            <person name="Vergin K.L."/>
            <person name="Morris R.M."/>
            <person name="Giovannoni S.J."/>
        </authorList>
    </citation>
    <scope>NUCLEOTIDE SEQUENCE [LARGE SCALE GENOMIC DNA]</scope>
    <source>
        <strain evidence="2 3">HTCC2155</strain>
    </source>
</reference>
<dbReference type="InterPro" id="IPR038765">
    <property type="entry name" value="Papain-like_cys_pep_sf"/>
</dbReference>
<evidence type="ECO:0000313" key="3">
    <source>
        <dbReference type="Proteomes" id="UP000004947"/>
    </source>
</evidence>
<dbReference type="STRING" id="313628.LNTAR_09741"/>
<dbReference type="Gene3D" id="3.90.70.10">
    <property type="entry name" value="Cysteine proteinases"/>
    <property type="match status" value="1"/>
</dbReference>
<dbReference type="EMBL" id="ABCK01000030">
    <property type="protein sequence ID" value="EDM25406.1"/>
    <property type="molecule type" value="Genomic_DNA"/>
</dbReference>
<dbReference type="AlphaFoldDB" id="A6DSG1"/>
<dbReference type="OrthoDB" id="1037816at2"/>
<sequence length="519" mass="59263">MKLFETSVLISVLIMPFADAKNSELQQENQPVKINENIFKEARELPYFRLPWMEEKYDRWSQSKVARTALTKQQLKALPSRVDNSENKAWQGIGDQGRTNSCSQEGTVAGMLSYEINAYRNRDGRKAENSLPSHFSWNFFNKAKNGGAEMIHGLETAYTIGIPSQKLYGGRYNDLVGHWPNGYGIWHDAMKNRIAAYDFVKVTTPEKLQFAKAWIHNHAGWFKSRGGGMLTIDATGLGDEKIKQIPKRSHEAGKHIWTDWGSKYGGHVMCVVGYDDEVGYDVNNDGKITNDLDINNDGEVTIADYERGAFIVANSWGKNWADEGKVYVLYRCLMSRSSFWDRGPFMAYAVPSNRQPRATIRFKALHNKRDNIQLGLSLIDRNNNKRYEMNTHAMFQNSGAVPLGGPGEENKDFEWGIDLTRLVEQSGNNFEQVLKDLQVGKAKLEIHFTERKKDADKKPKKKKNKKKKDKKRSPPIEVKGQLKEVELMFWNKSGTMLGKKNLLFKEKTLTESVEISYPN</sequence>
<protein>
    <recommendedName>
        <fullName evidence="4">Peptidase C1A papain C-terminal domain-containing protein</fullName>
    </recommendedName>
</protein>
<organism evidence="2 3">
    <name type="scientific">Lentisphaera araneosa HTCC2155</name>
    <dbReference type="NCBI Taxonomy" id="313628"/>
    <lineage>
        <taxon>Bacteria</taxon>
        <taxon>Pseudomonadati</taxon>
        <taxon>Lentisphaerota</taxon>
        <taxon>Lentisphaeria</taxon>
        <taxon>Lentisphaerales</taxon>
        <taxon>Lentisphaeraceae</taxon>
        <taxon>Lentisphaera</taxon>
    </lineage>
</organism>
<name>A6DSG1_9BACT</name>
<feature type="compositionally biased region" description="Basic residues" evidence="1">
    <location>
        <begin position="458"/>
        <end position="473"/>
    </location>
</feature>
<evidence type="ECO:0000256" key="1">
    <source>
        <dbReference type="SAM" id="MobiDB-lite"/>
    </source>
</evidence>
<evidence type="ECO:0008006" key="4">
    <source>
        <dbReference type="Google" id="ProtNLM"/>
    </source>
</evidence>
<gene>
    <name evidence="2" type="ORF">LNTAR_09741</name>
</gene>
<accession>A6DSG1</accession>
<dbReference type="Proteomes" id="UP000004947">
    <property type="component" value="Unassembled WGS sequence"/>
</dbReference>
<feature type="region of interest" description="Disordered" evidence="1">
    <location>
        <begin position="450"/>
        <end position="479"/>
    </location>
</feature>
<evidence type="ECO:0000313" key="2">
    <source>
        <dbReference type="EMBL" id="EDM25406.1"/>
    </source>
</evidence>
<dbReference type="PROSITE" id="PS00018">
    <property type="entry name" value="EF_HAND_1"/>
    <property type="match status" value="1"/>
</dbReference>
<proteinExistence type="predicted"/>
<comment type="caution">
    <text evidence="2">The sequence shown here is derived from an EMBL/GenBank/DDBJ whole genome shotgun (WGS) entry which is preliminary data.</text>
</comment>
<dbReference type="RefSeq" id="WP_007280770.1">
    <property type="nucleotide sequence ID" value="NZ_ABCK01000030.1"/>
</dbReference>
<dbReference type="InterPro" id="IPR018247">
    <property type="entry name" value="EF_Hand_1_Ca_BS"/>
</dbReference>